<reference evidence="5" key="1">
    <citation type="journal article" date="2021" name="PeerJ">
        <title>Extensive microbial diversity within the chicken gut microbiome revealed by metagenomics and culture.</title>
        <authorList>
            <person name="Gilroy R."/>
            <person name="Ravi A."/>
            <person name="Getino M."/>
            <person name="Pursley I."/>
            <person name="Horton D.L."/>
            <person name="Alikhan N.F."/>
            <person name="Baker D."/>
            <person name="Gharbi K."/>
            <person name="Hall N."/>
            <person name="Watson M."/>
            <person name="Adriaenssens E.M."/>
            <person name="Foster-Nyarko E."/>
            <person name="Jarju S."/>
            <person name="Secka A."/>
            <person name="Antonio M."/>
            <person name="Oren A."/>
            <person name="Chaudhuri R.R."/>
            <person name="La Ragione R."/>
            <person name="Hildebrand F."/>
            <person name="Pallen M.J."/>
        </authorList>
    </citation>
    <scope>NUCLEOTIDE SEQUENCE</scope>
    <source>
        <strain evidence="5">CHK156-179</strain>
    </source>
</reference>
<dbReference type="CDD" id="cd03230">
    <property type="entry name" value="ABC_DR_subfamily_A"/>
    <property type="match status" value="1"/>
</dbReference>
<gene>
    <name evidence="5" type="ORF">H9797_06980</name>
</gene>
<keyword evidence="1" id="KW-0813">Transport</keyword>
<dbReference type="GO" id="GO:0005524">
    <property type="term" value="F:ATP binding"/>
    <property type="evidence" value="ECO:0007669"/>
    <property type="project" value="UniProtKB-KW"/>
</dbReference>
<dbReference type="Gene3D" id="3.40.50.300">
    <property type="entry name" value="P-loop containing nucleotide triphosphate hydrolases"/>
    <property type="match status" value="1"/>
</dbReference>
<name>A0A9D2H219_9FIRM</name>
<evidence type="ECO:0000259" key="4">
    <source>
        <dbReference type="PROSITE" id="PS50893"/>
    </source>
</evidence>
<dbReference type="AlphaFoldDB" id="A0A9D2H219"/>
<dbReference type="SMART" id="SM00382">
    <property type="entry name" value="AAA"/>
    <property type="match status" value="1"/>
</dbReference>
<keyword evidence="2" id="KW-0547">Nucleotide-binding</keyword>
<evidence type="ECO:0000313" key="6">
    <source>
        <dbReference type="Proteomes" id="UP000824221"/>
    </source>
</evidence>
<evidence type="ECO:0000256" key="3">
    <source>
        <dbReference type="ARBA" id="ARBA00022840"/>
    </source>
</evidence>
<evidence type="ECO:0000256" key="1">
    <source>
        <dbReference type="ARBA" id="ARBA00022448"/>
    </source>
</evidence>
<comment type="caution">
    <text evidence="5">The sequence shown here is derived from an EMBL/GenBank/DDBJ whole genome shotgun (WGS) entry which is preliminary data.</text>
</comment>
<dbReference type="GO" id="GO:0016887">
    <property type="term" value="F:ATP hydrolysis activity"/>
    <property type="evidence" value="ECO:0007669"/>
    <property type="project" value="InterPro"/>
</dbReference>
<evidence type="ECO:0000313" key="5">
    <source>
        <dbReference type="EMBL" id="HJA03098.1"/>
    </source>
</evidence>
<dbReference type="Pfam" id="PF00005">
    <property type="entry name" value="ABC_tran"/>
    <property type="match status" value="1"/>
</dbReference>
<dbReference type="EMBL" id="DXAJ01000104">
    <property type="protein sequence ID" value="HJA03098.1"/>
    <property type="molecule type" value="Genomic_DNA"/>
</dbReference>
<dbReference type="PANTHER" id="PTHR42939">
    <property type="entry name" value="ABC TRANSPORTER ATP-BINDING PROTEIN ALBC-RELATED"/>
    <property type="match status" value="1"/>
</dbReference>
<dbReference type="InterPro" id="IPR003439">
    <property type="entry name" value="ABC_transporter-like_ATP-bd"/>
</dbReference>
<protein>
    <submittedName>
        <fullName evidence="5">ABC transporter ATP-binding protein</fullName>
    </submittedName>
</protein>
<reference evidence="5" key="2">
    <citation type="submission" date="2021-04" db="EMBL/GenBank/DDBJ databases">
        <authorList>
            <person name="Gilroy R."/>
        </authorList>
    </citation>
    <scope>NUCLEOTIDE SEQUENCE</scope>
    <source>
        <strain evidence="5">CHK156-179</strain>
    </source>
</reference>
<accession>A0A9D2H219</accession>
<proteinExistence type="predicted"/>
<dbReference type="PROSITE" id="PS50893">
    <property type="entry name" value="ABC_TRANSPORTER_2"/>
    <property type="match status" value="1"/>
</dbReference>
<keyword evidence="3 5" id="KW-0067">ATP-binding</keyword>
<evidence type="ECO:0000256" key="2">
    <source>
        <dbReference type="ARBA" id="ARBA00022741"/>
    </source>
</evidence>
<organism evidence="5 6">
    <name type="scientific">Candidatus Gallimonas gallistercoris</name>
    <dbReference type="NCBI Taxonomy" id="2838602"/>
    <lineage>
        <taxon>Bacteria</taxon>
        <taxon>Bacillati</taxon>
        <taxon>Bacillota</taxon>
        <taxon>Clostridia</taxon>
        <taxon>Candidatus Gallimonas</taxon>
    </lineage>
</organism>
<dbReference type="InterPro" id="IPR051782">
    <property type="entry name" value="ABC_Transporter_VariousFunc"/>
</dbReference>
<dbReference type="Proteomes" id="UP000824221">
    <property type="component" value="Unassembled WGS sequence"/>
</dbReference>
<feature type="domain" description="ABC transporter" evidence="4">
    <location>
        <begin position="2"/>
        <end position="223"/>
    </location>
</feature>
<dbReference type="InterPro" id="IPR003593">
    <property type="entry name" value="AAA+_ATPase"/>
</dbReference>
<sequence length="289" mass="32277">MIEIKGLGKSYGPKKVLEKVNLTVPDASVFGLVGINGAGKTTLLRMMADVLRPDEGTVEYDGENIAGNAKKRKELFFLPDDPYYAAGTTVEKLVELYKSFYSFDDELFSRYEKLFSLERRTPVRNFSKGMKRQAFAALAIACRPKYLLLDEAFDGLDPLARLELKRGIISLEGTTAVISSHSLRELEDICSGFALLDGGAVADAGDLSETLERVHKFQAAFEEPVPRERFPFECLSFESEGRVVRFVVRGGREEIVSALKALSPIFVEEIKVDFEELFLCEVKSRGYLS</sequence>
<dbReference type="InterPro" id="IPR027417">
    <property type="entry name" value="P-loop_NTPase"/>
</dbReference>
<dbReference type="PANTHER" id="PTHR42939:SF1">
    <property type="entry name" value="ABC TRANSPORTER ATP-BINDING PROTEIN ALBC-RELATED"/>
    <property type="match status" value="1"/>
</dbReference>
<dbReference type="SUPFAM" id="SSF52540">
    <property type="entry name" value="P-loop containing nucleoside triphosphate hydrolases"/>
    <property type="match status" value="1"/>
</dbReference>